<evidence type="ECO:0000259" key="3">
    <source>
        <dbReference type="PROSITE" id="PS51762"/>
    </source>
</evidence>
<dbReference type="Pfam" id="PF19190">
    <property type="entry name" value="BACON_2"/>
    <property type="match status" value="1"/>
</dbReference>
<name>A0ABX2AVF2_9BACT</name>
<proteinExistence type="inferred from homology"/>
<dbReference type="CDD" id="cd08023">
    <property type="entry name" value="GH16_laminarinase_like"/>
    <property type="match status" value="1"/>
</dbReference>
<dbReference type="CDD" id="cd14948">
    <property type="entry name" value="BACON"/>
    <property type="match status" value="1"/>
</dbReference>
<accession>A0ABX2AVF2</accession>
<dbReference type="InterPro" id="IPR050546">
    <property type="entry name" value="Glycosyl_Hydrlase_16"/>
</dbReference>
<evidence type="ECO:0000256" key="2">
    <source>
        <dbReference type="SAM" id="SignalP"/>
    </source>
</evidence>
<dbReference type="GeneID" id="82158187"/>
<feature type="chain" id="PRO_5045342872" evidence="2">
    <location>
        <begin position="26"/>
        <end position="380"/>
    </location>
</feature>
<organism evidence="4 5">
    <name type="scientific">Xylanibacter rodentium</name>
    <dbReference type="NCBI Taxonomy" id="2736289"/>
    <lineage>
        <taxon>Bacteria</taxon>
        <taxon>Pseudomonadati</taxon>
        <taxon>Bacteroidota</taxon>
        <taxon>Bacteroidia</taxon>
        <taxon>Bacteroidales</taxon>
        <taxon>Prevotellaceae</taxon>
        <taxon>Xylanibacter</taxon>
    </lineage>
</organism>
<evidence type="ECO:0000256" key="1">
    <source>
        <dbReference type="ARBA" id="ARBA00006865"/>
    </source>
</evidence>
<comment type="similarity">
    <text evidence="1">Belongs to the glycosyl hydrolase 16 family.</text>
</comment>
<evidence type="ECO:0000313" key="4">
    <source>
        <dbReference type="EMBL" id="NPE14737.1"/>
    </source>
</evidence>
<dbReference type="Gene3D" id="2.60.120.200">
    <property type="match status" value="1"/>
</dbReference>
<dbReference type="InterPro" id="IPR024361">
    <property type="entry name" value="BACON"/>
</dbReference>
<comment type="caution">
    <text evidence="4">The sequence shown here is derived from an EMBL/GenBank/DDBJ whole genome shotgun (WGS) entry which is preliminary data.</text>
</comment>
<dbReference type="InterPro" id="IPR000757">
    <property type="entry name" value="Beta-glucanase-like"/>
</dbReference>
<evidence type="ECO:0000313" key="5">
    <source>
        <dbReference type="Proteomes" id="UP001193734"/>
    </source>
</evidence>
<dbReference type="PANTHER" id="PTHR10963:SF55">
    <property type="entry name" value="GLYCOSIDE HYDROLASE FAMILY 16 PROTEIN"/>
    <property type="match status" value="1"/>
</dbReference>
<dbReference type="Gene3D" id="2.60.40.10">
    <property type="entry name" value="Immunoglobulins"/>
    <property type="match status" value="1"/>
</dbReference>
<dbReference type="Pfam" id="PF00722">
    <property type="entry name" value="Glyco_hydro_16"/>
    <property type="match status" value="1"/>
</dbReference>
<dbReference type="EMBL" id="JABKKE010000017">
    <property type="protein sequence ID" value="NPE14737.1"/>
    <property type="molecule type" value="Genomic_DNA"/>
</dbReference>
<sequence>MYKKFIITMLLMPLALMALSCGSDSDDDGGSAAESSVTVSSKSLDFDGNAGSQAVTVVANHEWTSIVSEDWISIDPKNSVSDETKVNVMVQKNTGFDGRTGTVTIMCGSARETITVVQAGGDGVPDPSVITCPIPGYKLVWNDEFDKGTELNGSDWTHEVQKSGWVNNELQNYVYHKSPGGKNVTEIKGGTLRINCFKENGKVYSGRVYAHVGTGWQYGYFEARIKLPSGKGTWPAFWMMPVGNDWSTNPWPMCGEIDIMEEVGCVPNEVSSSLHTQDYNHTKGTQKTHAMTIADAEGAFHVYALEWEPGKITTYVDGKVQLAVTREQMGSDHNQWPFHYAFYPILNLAWGGMWGGMNGVDDRALPVTMEVDYIRVFQKK</sequence>
<dbReference type="PROSITE" id="PS51257">
    <property type="entry name" value="PROKAR_LIPOPROTEIN"/>
    <property type="match status" value="1"/>
</dbReference>
<keyword evidence="5" id="KW-1185">Reference proteome</keyword>
<dbReference type="InterPro" id="IPR013783">
    <property type="entry name" value="Ig-like_fold"/>
</dbReference>
<dbReference type="PROSITE" id="PS51762">
    <property type="entry name" value="GH16_2"/>
    <property type="match status" value="1"/>
</dbReference>
<feature type="domain" description="GH16" evidence="3">
    <location>
        <begin position="119"/>
        <end position="380"/>
    </location>
</feature>
<gene>
    <name evidence="4" type="ORF">HPS55_10465</name>
</gene>
<dbReference type="Proteomes" id="UP001193734">
    <property type="component" value="Unassembled WGS sequence"/>
</dbReference>
<dbReference type="RefSeq" id="WP_172177995.1">
    <property type="nucleotide sequence ID" value="NZ_CASGIA010000013.1"/>
</dbReference>
<protein>
    <submittedName>
        <fullName evidence="4">Family 16 glycosylhydrolase</fullName>
    </submittedName>
</protein>
<dbReference type="InterPro" id="IPR013320">
    <property type="entry name" value="ConA-like_dom_sf"/>
</dbReference>
<dbReference type="PANTHER" id="PTHR10963">
    <property type="entry name" value="GLYCOSYL HYDROLASE-RELATED"/>
    <property type="match status" value="1"/>
</dbReference>
<feature type="signal peptide" evidence="2">
    <location>
        <begin position="1"/>
        <end position="25"/>
    </location>
</feature>
<keyword evidence="2" id="KW-0732">Signal</keyword>
<reference evidence="4 5" key="1">
    <citation type="submission" date="2020-05" db="EMBL/GenBank/DDBJ databases">
        <title>Distinct polysaccharide utilization as determinants for interspecies competition between intestinal Prevotella spp.</title>
        <authorList>
            <person name="Galvez E.J.C."/>
            <person name="Iljazovic A."/>
            <person name="Strowig T."/>
        </authorList>
    </citation>
    <scope>NUCLEOTIDE SEQUENCE [LARGE SCALE GENOMIC DNA]</scope>
    <source>
        <strain evidence="4 5">PROD</strain>
    </source>
</reference>
<dbReference type="SUPFAM" id="SSF49899">
    <property type="entry name" value="Concanavalin A-like lectins/glucanases"/>
    <property type="match status" value="1"/>
</dbReference>